<evidence type="ECO:0000313" key="2">
    <source>
        <dbReference type="Proteomes" id="UP001164305"/>
    </source>
</evidence>
<protein>
    <recommendedName>
        <fullName evidence="3">VOC family protein</fullName>
    </recommendedName>
</protein>
<evidence type="ECO:0000313" key="1">
    <source>
        <dbReference type="EMBL" id="UYG17677.1"/>
    </source>
</evidence>
<evidence type="ECO:0008006" key="3">
    <source>
        <dbReference type="Google" id="ProtNLM"/>
    </source>
</evidence>
<name>A0ABY6G392_9MICO</name>
<organism evidence="1 2">
    <name type="scientific">Brachybacterium huguangmaarense</name>
    <dbReference type="NCBI Taxonomy" id="1652028"/>
    <lineage>
        <taxon>Bacteria</taxon>
        <taxon>Bacillati</taxon>
        <taxon>Actinomycetota</taxon>
        <taxon>Actinomycetes</taxon>
        <taxon>Micrococcales</taxon>
        <taxon>Dermabacteraceae</taxon>
        <taxon>Brachybacterium</taxon>
    </lineage>
</organism>
<keyword evidence="2" id="KW-1185">Reference proteome</keyword>
<dbReference type="EMBL" id="CP107020">
    <property type="protein sequence ID" value="UYG17677.1"/>
    <property type="molecule type" value="Genomic_DNA"/>
</dbReference>
<accession>A0ABY6G392</accession>
<dbReference type="Proteomes" id="UP001164305">
    <property type="component" value="Chromosome"/>
</dbReference>
<gene>
    <name evidence="1" type="ORF">BRM3_04450</name>
</gene>
<dbReference type="SUPFAM" id="SSF54593">
    <property type="entry name" value="Glyoxalase/Bleomycin resistance protein/Dihydroxybiphenyl dioxygenase"/>
    <property type="match status" value="1"/>
</dbReference>
<reference evidence="1" key="1">
    <citation type="submission" date="2022-10" db="EMBL/GenBank/DDBJ databases">
        <title>Whole-Genome Sequencing of Brachybacterium huguangmaarense BRM-3, Isolated from Betula schmidtii.</title>
        <authorList>
            <person name="Haam D."/>
        </authorList>
    </citation>
    <scope>NUCLEOTIDE SEQUENCE</scope>
    <source>
        <strain evidence="1">BRM-3</strain>
    </source>
</reference>
<sequence>MPSSSPYISFPGTAAEAFAYYADVFGGDLDLLRDGVLFAVVVPGDGRTS</sequence>
<proteinExistence type="predicted"/>
<dbReference type="RefSeq" id="WP_263594885.1">
    <property type="nucleotide sequence ID" value="NZ_CP107020.1"/>
</dbReference>
<dbReference type="Gene3D" id="3.10.180.10">
    <property type="entry name" value="2,3-Dihydroxybiphenyl 1,2-Dioxygenase, domain 1"/>
    <property type="match status" value="1"/>
</dbReference>
<dbReference type="InterPro" id="IPR029068">
    <property type="entry name" value="Glyas_Bleomycin-R_OHBP_Dase"/>
</dbReference>